<dbReference type="InterPro" id="IPR000182">
    <property type="entry name" value="GNAT_dom"/>
</dbReference>
<evidence type="ECO:0000259" key="1">
    <source>
        <dbReference type="PROSITE" id="PS51186"/>
    </source>
</evidence>
<gene>
    <name evidence="2" type="ORF">PYW07_011492</name>
</gene>
<proteinExistence type="predicted"/>
<accession>A0AAD7YA74</accession>
<protein>
    <recommendedName>
        <fullName evidence="1">N-acetyltransferase domain-containing protein</fullName>
    </recommendedName>
</protein>
<dbReference type="PANTHER" id="PTHR20905">
    <property type="entry name" value="N-ACETYLTRANSFERASE-RELATED"/>
    <property type="match status" value="1"/>
</dbReference>
<dbReference type="Proteomes" id="UP001231518">
    <property type="component" value="Chromosome 28"/>
</dbReference>
<dbReference type="AlphaFoldDB" id="A0AAD7YA74"/>
<comment type="caution">
    <text evidence="2">The sequence shown here is derived from an EMBL/GenBank/DDBJ whole genome shotgun (WGS) entry which is preliminary data.</text>
</comment>
<dbReference type="SUPFAM" id="SSF55729">
    <property type="entry name" value="Acyl-CoA N-acyltransferases (Nat)"/>
    <property type="match status" value="1"/>
</dbReference>
<dbReference type="InterPro" id="IPR016181">
    <property type="entry name" value="Acyl_CoA_acyltransferase"/>
</dbReference>
<dbReference type="PANTHER" id="PTHR20905:SF32">
    <property type="entry name" value="ARYLALKYLAMINE N-ACETYLTRANSFERASE-LIKE 7, ISOFORM A"/>
    <property type="match status" value="1"/>
</dbReference>
<sequence>MRNSHSILINKFLLHPLCPCPVSSLASATLSRFLAVGAQTNCLTYILRFLVTGYTMVFTRPSNIPFPSTWRRFHTDRGTLRIQDLTADLHEEAIALLTRYFMRDEPPCKYIGIQNYPSAVAELQNLWRTPLKENLSLVCVEDNEEQPPRIVGVNVLTVVCKEDKEEPFHSDDKIWAQLFGAVDLVSKGVDIFEKYGVDKYLTAYGLVVDPAWRGCGVGKELLRARIPLCKALNISVTATVFTAGASQAIAKKAGFIDLYEITYEELAKKGFVFPGVEKDTKSSKLMALAIE</sequence>
<dbReference type="Pfam" id="PF00583">
    <property type="entry name" value="Acetyltransf_1"/>
    <property type="match status" value="1"/>
</dbReference>
<dbReference type="CDD" id="cd04301">
    <property type="entry name" value="NAT_SF"/>
    <property type="match status" value="1"/>
</dbReference>
<keyword evidence="3" id="KW-1185">Reference proteome</keyword>
<reference evidence="2" key="1">
    <citation type="submission" date="2023-03" db="EMBL/GenBank/DDBJ databases">
        <title>Chromosome-level genomes of two armyworms, Mythimna separata and Mythimna loreyi, provide insights into the biosynthesis and reception of sex pheromones.</title>
        <authorList>
            <person name="Zhao H."/>
        </authorList>
    </citation>
    <scope>NUCLEOTIDE SEQUENCE</scope>
    <source>
        <strain evidence="2">BeijingLab</strain>
        <tissue evidence="2">Pupa</tissue>
    </source>
</reference>
<organism evidence="2 3">
    <name type="scientific">Mythimna separata</name>
    <name type="common">Oriental armyworm</name>
    <name type="synonym">Pseudaletia separata</name>
    <dbReference type="NCBI Taxonomy" id="271217"/>
    <lineage>
        <taxon>Eukaryota</taxon>
        <taxon>Metazoa</taxon>
        <taxon>Ecdysozoa</taxon>
        <taxon>Arthropoda</taxon>
        <taxon>Hexapoda</taxon>
        <taxon>Insecta</taxon>
        <taxon>Pterygota</taxon>
        <taxon>Neoptera</taxon>
        <taxon>Endopterygota</taxon>
        <taxon>Lepidoptera</taxon>
        <taxon>Glossata</taxon>
        <taxon>Ditrysia</taxon>
        <taxon>Noctuoidea</taxon>
        <taxon>Noctuidae</taxon>
        <taxon>Noctuinae</taxon>
        <taxon>Hadenini</taxon>
        <taxon>Mythimna</taxon>
    </lineage>
</organism>
<dbReference type="GO" id="GO:0008080">
    <property type="term" value="F:N-acetyltransferase activity"/>
    <property type="evidence" value="ECO:0007669"/>
    <property type="project" value="TreeGrafter"/>
</dbReference>
<dbReference type="Gene3D" id="3.40.630.30">
    <property type="match status" value="1"/>
</dbReference>
<feature type="domain" description="N-acetyltransferase" evidence="1">
    <location>
        <begin position="111"/>
        <end position="291"/>
    </location>
</feature>
<dbReference type="EMBL" id="JARGEI010000027">
    <property type="protein sequence ID" value="KAJ8707815.1"/>
    <property type="molecule type" value="Genomic_DNA"/>
</dbReference>
<dbReference type="PROSITE" id="PS51186">
    <property type="entry name" value="GNAT"/>
    <property type="match status" value="1"/>
</dbReference>
<name>A0AAD7YA74_MYTSE</name>
<evidence type="ECO:0000313" key="2">
    <source>
        <dbReference type="EMBL" id="KAJ8707815.1"/>
    </source>
</evidence>
<evidence type="ECO:0000313" key="3">
    <source>
        <dbReference type="Proteomes" id="UP001231518"/>
    </source>
</evidence>